<evidence type="ECO:0000259" key="1">
    <source>
        <dbReference type="PROSITE" id="PS50404"/>
    </source>
</evidence>
<organism evidence="2 3">
    <name type="scientific">Euroglyphus maynei</name>
    <name type="common">Mayne's house dust mite</name>
    <dbReference type="NCBI Taxonomy" id="6958"/>
    <lineage>
        <taxon>Eukaryota</taxon>
        <taxon>Metazoa</taxon>
        <taxon>Ecdysozoa</taxon>
        <taxon>Arthropoda</taxon>
        <taxon>Chelicerata</taxon>
        <taxon>Arachnida</taxon>
        <taxon>Acari</taxon>
        <taxon>Acariformes</taxon>
        <taxon>Sarcoptiformes</taxon>
        <taxon>Astigmata</taxon>
        <taxon>Psoroptidia</taxon>
        <taxon>Analgoidea</taxon>
        <taxon>Pyroglyphidae</taxon>
        <taxon>Pyroglyphinae</taxon>
        <taxon>Euroglyphus</taxon>
    </lineage>
</organism>
<dbReference type="InterPro" id="IPR036249">
    <property type="entry name" value="Thioredoxin-like_sf"/>
</dbReference>
<feature type="domain" description="GST N-terminal" evidence="1">
    <location>
        <begin position="2"/>
        <end position="57"/>
    </location>
</feature>
<dbReference type="Proteomes" id="UP000194236">
    <property type="component" value="Unassembled WGS sequence"/>
</dbReference>
<accession>A0A1Y3B4E5</accession>
<dbReference type="GO" id="GO:0004364">
    <property type="term" value="F:glutathione transferase activity"/>
    <property type="evidence" value="ECO:0007669"/>
    <property type="project" value="TreeGrafter"/>
</dbReference>
<dbReference type="Pfam" id="PF02798">
    <property type="entry name" value="GST_N"/>
    <property type="match status" value="1"/>
</dbReference>
<protein>
    <recommendedName>
        <fullName evidence="1">GST N-terminal domain-containing protein</fullName>
    </recommendedName>
</protein>
<dbReference type="OrthoDB" id="6490010at2759"/>
<name>A0A1Y3B4E5_EURMA</name>
<dbReference type="PANTHER" id="PTHR43969:SF9">
    <property type="entry name" value="GLUTATHIONE S TRANSFERASE D10, ISOFORM A-RELATED"/>
    <property type="match status" value="1"/>
</dbReference>
<dbReference type="InterPro" id="IPR004045">
    <property type="entry name" value="Glutathione_S-Trfase_N"/>
</dbReference>
<dbReference type="SUPFAM" id="SSF52833">
    <property type="entry name" value="Thioredoxin-like"/>
    <property type="match status" value="1"/>
</dbReference>
<dbReference type="PROSITE" id="PS50404">
    <property type="entry name" value="GST_NTER"/>
    <property type="match status" value="1"/>
</dbReference>
<reference evidence="2 3" key="1">
    <citation type="submission" date="2017-03" db="EMBL/GenBank/DDBJ databases">
        <title>Genome Survey of Euroglyphus maynei.</title>
        <authorList>
            <person name="Arlian L.G."/>
            <person name="Morgan M.S."/>
            <person name="Rider S.D."/>
        </authorList>
    </citation>
    <scope>NUCLEOTIDE SEQUENCE [LARGE SCALE GENOMIC DNA]</scope>
    <source>
        <strain evidence="2">Arlian Lab</strain>
        <tissue evidence="2">Whole body</tissue>
    </source>
</reference>
<sequence length="57" mass="6586">MSKPTFYLHPLSGPSRTVLTVAKILNVEMELKKLDLLTQEHLKPEYLKVNPFHKIPT</sequence>
<keyword evidence="3" id="KW-1185">Reference proteome</keyword>
<feature type="non-terminal residue" evidence="2">
    <location>
        <position position="57"/>
    </location>
</feature>
<comment type="caution">
    <text evidence="2">The sequence shown here is derived from an EMBL/GenBank/DDBJ whole genome shotgun (WGS) entry which is preliminary data.</text>
</comment>
<dbReference type="AlphaFoldDB" id="A0A1Y3B4E5"/>
<dbReference type="EMBL" id="MUJZ01040814">
    <property type="protein sequence ID" value="OTF75679.1"/>
    <property type="molecule type" value="Genomic_DNA"/>
</dbReference>
<dbReference type="Gene3D" id="3.40.30.10">
    <property type="entry name" value="Glutaredoxin"/>
    <property type="match status" value="1"/>
</dbReference>
<dbReference type="PANTHER" id="PTHR43969">
    <property type="entry name" value="GLUTATHIONE S TRANSFERASE D10, ISOFORM A-RELATED"/>
    <property type="match status" value="1"/>
</dbReference>
<evidence type="ECO:0000313" key="3">
    <source>
        <dbReference type="Proteomes" id="UP000194236"/>
    </source>
</evidence>
<proteinExistence type="predicted"/>
<gene>
    <name evidence="2" type="ORF">BLA29_005866</name>
</gene>
<evidence type="ECO:0000313" key="2">
    <source>
        <dbReference type="EMBL" id="OTF75679.1"/>
    </source>
</evidence>
<dbReference type="GO" id="GO:0006749">
    <property type="term" value="P:glutathione metabolic process"/>
    <property type="evidence" value="ECO:0007669"/>
    <property type="project" value="TreeGrafter"/>
</dbReference>